<comment type="subcellular location">
    <subcellularLocation>
        <location evidence="3">Cell membrane</location>
        <topology evidence="3">Peripheral membrane protein</topology>
        <orientation evidence="3">Cytoplasmic side</orientation>
    </subcellularLocation>
</comment>
<dbReference type="EMBL" id="CBXV010000002">
    <property type="protein sequence ID" value="CDM64431.1"/>
    <property type="molecule type" value="Genomic_DNA"/>
</dbReference>
<evidence type="ECO:0000256" key="4">
    <source>
        <dbReference type="RuleBase" id="RU003456"/>
    </source>
</evidence>
<dbReference type="GO" id="GO:0048038">
    <property type="term" value="F:quinone binding"/>
    <property type="evidence" value="ECO:0007669"/>
    <property type="project" value="UniProtKB-KW"/>
</dbReference>
<keyword evidence="3 5" id="KW-0874">Quinone</keyword>
<gene>
    <name evidence="3" type="primary">nuoC</name>
    <name evidence="7" type="ORF">PYK22_00425</name>
</gene>
<dbReference type="STRING" id="454194.PYK22_00425"/>
<dbReference type="SUPFAM" id="SSF143243">
    <property type="entry name" value="Nqo5-like"/>
    <property type="match status" value="1"/>
</dbReference>
<dbReference type="RefSeq" id="WP_060635233.1">
    <property type="nucleotide sequence ID" value="NZ_CBXV010000002.1"/>
</dbReference>
<dbReference type="PANTHER" id="PTHR10884:SF14">
    <property type="entry name" value="NADH DEHYDROGENASE [UBIQUINONE] IRON-SULFUR PROTEIN 3, MITOCHONDRIAL"/>
    <property type="match status" value="1"/>
</dbReference>
<evidence type="ECO:0000313" key="8">
    <source>
        <dbReference type="Proteomes" id="UP000031518"/>
    </source>
</evidence>
<keyword evidence="3" id="KW-1003">Cell membrane</keyword>
<dbReference type="HAMAP" id="MF_01357">
    <property type="entry name" value="NDH1_NuoC"/>
    <property type="match status" value="1"/>
</dbReference>
<evidence type="ECO:0000256" key="2">
    <source>
        <dbReference type="ARBA" id="ARBA00022448"/>
    </source>
</evidence>
<dbReference type="PANTHER" id="PTHR10884">
    <property type="entry name" value="NADH DEHYDROGENASE UBIQUINONE IRON-SULFUR PROTEIN 3"/>
    <property type="match status" value="1"/>
</dbReference>
<dbReference type="Pfam" id="PF00329">
    <property type="entry name" value="Complex1_30kDa"/>
    <property type="match status" value="1"/>
</dbReference>
<evidence type="ECO:0000313" key="7">
    <source>
        <dbReference type="EMBL" id="CDM64431.1"/>
    </source>
</evidence>
<dbReference type="NCBIfam" id="TIGR01961">
    <property type="entry name" value="NuoC_fam"/>
    <property type="match status" value="1"/>
</dbReference>
<dbReference type="Gene3D" id="3.30.460.80">
    <property type="entry name" value="NADH:ubiquinone oxidoreductase, 30kDa subunit"/>
    <property type="match status" value="1"/>
</dbReference>
<name>A0A0B6WTQ2_9BACT</name>
<keyword evidence="3" id="KW-0472">Membrane</keyword>
<dbReference type="EC" id="7.1.1.-" evidence="3"/>
<protein>
    <recommendedName>
        <fullName evidence="3">NADH-quinone oxidoreductase subunit C</fullName>
        <ecNumber evidence="3">7.1.1.-</ecNumber>
    </recommendedName>
    <alternativeName>
        <fullName evidence="3">NADH dehydrogenase I subunit C</fullName>
    </alternativeName>
    <alternativeName>
        <fullName evidence="3">NDH-1 subunit C</fullName>
    </alternativeName>
</protein>
<dbReference type="InterPro" id="IPR020396">
    <property type="entry name" value="NADH_UbQ_OxRdtase_CS"/>
</dbReference>
<comment type="subunit">
    <text evidence="3">NDH-1 is composed of 14 different subunits. Subunits NuoB, C, D, E, F, and G constitute the peripheral sector of the complex.</text>
</comment>
<dbReference type="PROSITE" id="PS00542">
    <property type="entry name" value="COMPLEX1_30K"/>
    <property type="match status" value="1"/>
</dbReference>
<evidence type="ECO:0000259" key="6">
    <source>
        <dbReference type="Pfam" id="PF00329"/>
    </source>
</evidence>
<organism evidence="7 8">
    <name type="scientific">Pyrinomonas methylaliphatogenes</name>
    <dbReference type="NCBI Taxonomy" id="454194"/>
    <lineage>
        <taxon>Bacteria</taxon>
        <taxon>Pseudomonadati</taxon>
        <taxon>Acidobacteriota</taxon>
        <taxon>Blastocatellia</taxon>
        <taxon>Blastocatellales</taxon>
        <taxon>Pyrinomonadaceae</taxon>
        <taxon>Pyrinomonas</taxon>
    </lineage>
</organism>
<dbReference type="GO" id="GO:0050136">
    <property type="term" value="F:NADH dehydrogenase (quinone) (non-electrogenic) activity"/>
    <property type="evidence" value="ECO:0007669"/>
    <property type="project" value="UniProtKB-UniRule"/>
</dbReference>
<evidence type="ECO:0000256" key="5">
    <source>
        <dbReference type="RuleBase" id="RU003582"/>
    </source>
</evidence>
<dbReference type="GO" id="GO:0005886">
    <property type="term" value="C:plasma membrane"/>
    <property type="evidence" value="ECO:0007669"/>
    <property type="project" value="UniProtKB-SubCell"/>
</dbReference>
<sequence length="172" mass="20174">MAEEQKSAQKVAPLPLAQLVAALKREHPEWISEVREALGETTIIVPREHLIELCRYLKTTPGYDFNMLVDICGVDRGPEEEPRFEVNYHLFSTVSYHRLRLKVLLNEDDVHVPTATVVWRTANWHERETYDMFGIIFDGHPDLRRILLPEDWQGHPLRKDFPLRGYEPYSLK</sequence>
<comment type="catalytic activity">
    <reaction evidence="3 5">
        <text>a quinone + NADH + 5 H(+)(in) = a quinol + NAD(+) + 4 H(+)(out)</text>
        <dbReference type="Rhea" id="RHEA:57888"/>
        <dbReference type="ChEBI" id="CHEBI:15378"/>
        <dbReference type="ChEBI" id="CHEBI:24646"/>
        <dbReference type="ChEBI" id="CHEBI:57540"/>
        <dbReference type="ChEBI" id="CHEBI:57945"/>
        <dbReference type="ChEBI" id="CHEBI:132124"/>
    </reaction>
</comment>
<dbReference type="GO" id="GO:0008137">
    <property type="term" value="F:NADH dehydrogenase (ubiquinone) activity"/>
    <property type="evidence" value="ECO:0007669"/>
    <property type="project" value="InterPro"/>
</dbReference>
<reference evidence="7 8" key="2">
    <citation type="submission" date="2015-01" db="EMBL/GenBank/DDBJ databases">
        <title>Complete genome sequence of Pyrinomonas methylaliphatogenes type strain K22T.</title>
        <authorList>
            <person name="Lee K.C.Y."/>
            <person name="Power J.F."/>
            <person name="Dunfield P.F."/>
            <person name="Morgan X.C."/>
            <person name="Huttenhower C."/>
            <person name="Stott M.B."/>
        </authorList>
    </citation>
    <scope>NUCLEOTIDE SEQUENCE [LARGE SCALE GENOMIC DNA]</scope>
    <source>
        <strain evidence="7 8">K22</strain>
    </source>
</reference>
<keyword evidence="3 4" id="KW-1278">Translocase</keyword>
<dbReference type="InterPro" id="IPR037232">
    <property type="entry name" value="NADH_quin_OxRdtase_su_C/D-like"/>
</dbReference>
<dbReference type="AlphaFoldDB" id="A0A0B6WTQ2"/>
<dbReference type="Proteomes" id="UP000031518">
    <property type="component" value="Unassembled WGS sequence"/>
</dbReference>
<feature type="domain" description="NADH:ubiquinone oxidoreductase 30kDa subunit" evidence="6">
    <location>
        <begin position="44"/>
        <end position="167"/>
    </location>
</feature>
<evidence type="ECO:0000256" key="1">
    <source>
        <dbReference type="ARBA" id="ARBA00007569"/>
    </source>
</evidence>
<evidence type="ECO:0000256" key="3">
    <source>
        <dbReference type="HAMAP-Rule" id="MF_01357"/>
    </source>
</evidence>
<comment type="function">
    <text evidence="3">NDH-1 shuttles electrons from NADH, via FMN and iron-sulfur (Fe-S) centers, to quinones in the respiratory chain. The immediate electron acceptor for the enzyme in this species is believed to be ubiquinone. Couples the redox reaction to proton translocation (for every two electrons transferred, four hydrogen ions are translocated across the cytoplasmic membrane), and thus conserves the redox energy in a proton gradient.</text>
</comment>
<proteinExistence type="inferred from homology"/>
<dbReference type="InterPro" id="IPR010218">
    <property type="entry name" value="NADH_DH_suC"/>
</dbReference>
<keyword evidence="3" id="KW-0830">Ubiquinone</keyword>
<comment type="similarity">
    <text evidence="1 3 4">Belongs to the complex I 30 kDa subunit family.</text>
</comment>
<dbReference type="OrthoDB" id="9803286at2"/>
<keyword evidence="2 3" id="KW-0813">Transport</keyword>
<accession>A0A0B6WTQ2</accession>
<dbReference type="InterPro" id="IPR001268">
    <property type="entry name" value="NADH_UbQ_OxRdtase_30kDa_su"/>
</dbReference>
<reference evidence="7 8" key="1">
    <citation type="submission" date="2013-12" db="EMBL/GenBank/DDBJ databases">
        <authorList>
            <person name="Stott M."/>
        </authorList>
    </citation>
    <scope>NUCLEOTIDE SEQUENCE [LARGE SCALE GENOMIC DNA]</scope>
    <source>
        <strain evidence="7 8">K22</strain>
    </source>
</reference>
<keyword evidence="3 4" id="KW-0520">NAD</keyword>
<keyword evidence="7" id="KW-0560">Oxidoreductase</keyword>
<keyword evidence="8" id="KW-1185">Reference proteome</keyword>